<dbReference type="InterPro" id="IPR034122">
    <property type="entry name" value="Retropepsin-like_bacterial"/>
</dbReference>
<evidence type="ECO:0000313" key="1">
    <source>
        <dbReference type="EMBL" id="MCO4293537.1"/>
    </source>
</evidence>
<dbReference type="CDD" id="cd05483">
    <property type="entry name" value="retropepsin_like_bacteria"/>
    <property type="match status" value="1"/>
</dbReference>
<dbReference type="AlphaFoldDB" id="A0A9X2F2K0"/>
<name>A0A9X2F2K0_9SPHI</name>
<dbReference type="Gene3D" id="2.30.42.10">
    <property type="match status" value="1"/>
</dbReference>
<proteinExistence type="predicted"/>
<dbReference type="Pfam" id="PF13650">
    <property type="entry name" value="Asp_protease_2"/>
    <property type="match status" value="1"/>
</dbReference>
<dbReference type="InterPro" id="IPR021109">
    <property type="entry name" value="Peptidase_aspartic_dom_sf"/>
</dbReference>
<reference evidence="1" key="1">
    <citation type="submission" date="2022-06" db="EMBL/GenBank/DDBJ databases">
        <title>Solitalea sp. MAHUQ-68 isolated from rhizospheric soil.</title>
        <authorList>
            <person name="Huq M.A."/>
        </authorList>
    </citation>
    <scope>NUCLEOTIDE SEQUENCE</scope>
    <source>
        <strain evidence="1">MAHUQ-68</strain>
    </source>
</reference>
<dbReference type="SUPFAM" id="SSF50630">
    <property type="entry name" value="Acid proteases"/>
    <property type="match status" value="1"/>
</dbReference>
<comment type="caution">
    <text evidence="1">The sequence shown here is derived from an EMBL/GenBank/DDBJ whole genome shotgun (WGS) entry which is preliminary data.</text>
</comment>
<dbReference type="GO" id="GO:0004190">
    <property type="term" value="F:aspartic-type endopeptidase activity"/>
    <property type="evidence" value="ECO:0007669"/>
    <property type="project" value="InterPro"/>
</dbReference>
<evidence type="ECO:0000313" key="2">
    <source>
        <dbReference type="Proteomes" id="UP001155182"/>
    </source>
</evidence>
<dbReference type="SUPFAM" id="SSF50156">
    <property type="entry name" value="PDZ domain-like"/>
    <property type="match status" value="1"/>
</dbReference>
<accession>A0A9X2F2K0</accession>
<dbReference type="Gene3D" id="2.40.70.10">
    <property type="entry name" value="Acid Proteases"/>
    <property type="match status" value="1"/>
</dbReference>
<keyword evidence="1" id="KW-0645">Protease</keyword>
<dbReference type="GO" id="GO:0006508">
    <property type="term" value="P:proteolysis"/>
    <property type="evidence" value="ECO:0007669"/>
    <property type="project" value="UniProtKB-KW"/>
</dbReference>
<gene>
    <name evidence="1" type="ORF">NF867_11745</name>
</gene>
<keyword evidence="2" id="KW-1185">Reference proteome</keyword>
<keyword evidence="1" id="KW-0378">Hydrolase</keyword>
<dbReference type="InterPro" id="IPR001969">
    <property type="entry name" value="Aspartic_peptidase_AS"/>
</dbReference>
<dbReference type="InterPro" id="IPR036034">
    <property type="entry name" value="PDZ_sf"/>
</dbReference>
<dbReference type="EMBL" id="JAMWYS010000036">
    <property type="protein sequence ID" value="MCO4293537.1"/>
    <property type="molecule type" value="Genomic_DNA"/>
</dbReference>
<sequence>MIELKCMLMVKELSNSSIYFSKLINKGISPLLISLLLVINSCNLSYKQSKSINQLSKFTAPFINYDGLVFLTNINLGDGGPGKTLLFDTGSNICILNTTIVEKSNYRVNRYVINTDFYGNTQRVPMIKIDSITIEGYKFFDVEAIVADLNQLFPCQNIDGIIGSNVLKRGSWTIDYESLKLSFSESSIIKNKTEGAPFKLREGLIYLDLTINDHPFKKLIFDTGFRGDVNLRSNDTIFYSDSLKYYSKLINSLHTQNTSLSIPKLTLKDPKLNQKQVNQLHILFSGNNRFIGVDLLQNNIVTIDYLSKNLFIHKPIERKYYTTKTIGLKITILNNKATVSGLLKGSAADKAGLYLGCKIVQLNNINLENITPQIRCEVESKISDMLKKESVSIKAENWNTPLTIYSQ</sequence>
<dbReference type="PROSITE" id="PS00141">
    <property type="entry name" value="ASP_PROTEASE"/>
    <property type="match status" value="1"/>
</dbReference>
<dbReference type="Proteomes" id="UP001155182">
    <property type="component" value="Unassembled WGS sequence"/>
</dbReference>
<organism evidence="1 2">
    <name type="scientific">Solitalea agri</name>
    <dbReference type="NCBI Taxonomy" id="2953739"/>
    <lineage>
        <taxon>Bacteria</taxon>
        <taxon>Pseudomonadati</taxon>
        <taxon>Bacteroidota</taxon>
        <taxon>Sphingobacteriia</taxon>
        <taxon>Sphingobacteriales</taxon>
        <taxon>Sphingobacteriaceae</taxon>
        <taxon>Solitalea</taxon>
    </lineage>
</organism>
<protein>
    <submittedName>
        <fullName evidence="1">Aspartyl protease family protein</fullName>
    </submittedName>
</protein>